<dbReference type="EMBL" id="CAJNOK010012734">
    <property type="protein sequence ID" value="CAF1169803.1"/>
    <property type="molecule type" value="Genomic_DNA"/>
</dbReference>
<dbReference type="AlphaFoldDB" id="A0A8S2EGK9"/>
<accession>A0A8S2EGK9</accession>
<organism evidence="2 4">
    <name type="scientific">Didymodactylos carnosus</name>
    <dbReference type="NCBI Taxonomy" id="1234261"/>
    <lineage>
        <taxon>Eukaryota</taxon>
        <taxon>Metazoa</taxon>
        <taxon>Spiralia</taxon>
        <taxon>Gnathifera</taxon>
        <taxon>Rotifera</taxon>
        <taxon>Eurotatoria</taxon>
        <taxon>Bdelloidea</taxon>
        <taxon>Philodinida</taxon>
        <taxon>Philodinidae</taxon>
        <taxon>Didymodactylos</taxon>
    </lineage>
</organism>
<feature type="region of interest" description="Disordered" evidence="1">
    <location>
        <begin position="68"/>
        <end position="113"/>
    </location>
</feature>
<comment type="caution">
    <text evidence="2">The sequence shown here is derived from an EMBL/GenBank/DDBJ whole genome shotgun (WGS) entry which is preliminary data.</text>
</comment>
<evidence type="ECO:0000256" key="1">
    <source>
        <dbReference type="SAM" id="MobiDB-lite"/>
    </source>
</evidence>
<gene>
    <name evidence="2" type="ORF">OVA965_LOCUS22510</name>
    <name evidence="3" type="ORF">TMI583_LOCUS23223</name>
</gene>
<dbReference type="Proteomes" id="UP000682733">
    <property type="component" value="Unassembled WGS sequence"/>
</dbReference>
<evidence type="ECO:0000313" key="4">
    <source>
        <dbReference type="Proteomes" id="UP000677228"/>
    </source>
</evidence>
<feature type="compositionally biased region" description="Acidic residues" evidence="1">
    <location>
        <begin position="93"/>
        <end position="113"/>
    </location>
</feature>
<dbReference type="EMBL" id="CAJOBA010034258">
    <property type="protein sequence ID" value="CAF3981134.1"/>
    <property type="molecule type" value="Genomic_DNA"/>
</dbReference>
<reference evidence="2" key="1">
    <citation type="submission" date="2021-02" db="EMBL/GenBank/DDBJ databases">
        <authorList>
            <person name="Nowell W R."/>
        </authorList>
    </citation>
    <scope>NUCLEOTIDE SEQUENCE</scope>
</reference>
<name>A0A8S2EGK9_9BILA</name>
<protein>
    <submittedName>
        <fullName evidence="2">Uncharacterized protein</fullName>
    </submittedName>
</protein>
<proteinExistence type="predicted"/>
<evidence type="ECO:0000313" key="3">
    <source>
        <dbReference type="EMBL" id="CAF3981134.1"/>
    </source>
</evidence>
<dbReference type="Proteomes" id="UP000677228">
    <property type="component" value="Unassembled WGS sequence"/>
</dbReference>
<sequence length="113" mass="12779">MNGPSGPYKEALQVLMESWIKQYSELQKTLFERKSLAAKACAYVKGYAAKQFASSRTVQQLIEQTKEGFYGDGGKHEGSINNIKNAKDWEGIDEKEDEDEDDDINIEPDNNIE</sequence>
<evidence type="ECO:0000313" key="2">
    <source>
        <dbReference type="EMBL" id="CAF1169803.1"/>
    </source>
</evidence>